<proteinExistence type="inferred from homology"/>
<dbReference type="PROSITE" id="PS51194">
    <property type="entry name" value="HELICASE_CTER"/>
    <property type="match status" value="1"/>
</dbReference>
<dbReference type="GO" id="GO:0042254">
    <property type="term" value="P:ribosome biogenesis"/>
    <property type="evidence" value="ECO:0007669"/>
    <property type="project" value="UniProtKB-KW"/>
</dbReference>
<dbReference type="SMART" id="SM00487">
    <property type="entry name" value="DEXDc"/>
    <property type="match status" value="1"/>
</dbReference>
<dbReference type="PROSITE" id="PS51195">
    <property type="entry name" value="Q_MOTIF"/>
    <property type="match status" value="1"/>
</dbReference>
<evidence type="ECO:0000256" key="11">
    <source>
        <dbReference type="ARBA" id="ARBA00023242"/>
    </source>
</evidence>
<evidence type="ECO:0000313" key="18">
    <source>
        <dbReference type="EMBL" id="KAI9635501.1"/>
    </source>
</evidence>
<evidence type="ECO:0000256" key="1">
    <source>
        <dbReference type="ARBA" id="ARBA00003706"/>
    </source>
</evidence>
<dbReference type="GO" id="GO:0003723">
    <property type="term" value="F:RNA binding"/>
    <property type="evidence" value="ECO:0007669"/>
    <property type="project" value="UniProtKB-KW"/>
</dbReference>
<dbReference type="Pfam" id="PF00270">
    <property type="entry name" value="DEAD"/>
    <property type="match status" value="1"/>
</dbReference>
<dbReference type="EC" id="3.6.4.13" evidence="4"/>
<comment type="caution">
    <text evidence="18">The sequence shown here is derived from an EMBL/GenBank/DDBJ whole genome shotgun (WGS) entry which is preliminary data.</text>
</comment>
<evidence type="ECO:0000313" key="19">
    <source>
        <dbReference type="Proteomes" id="UP001164286"/>
    </source>
</evidence>
<feature type="domain" description="Helicase ATP-binding" evidence="15">
    <location>
        <begin position="53"/>
        <end position="233"/>
    </location>
</feature>
<protein>
    <recommendedName>
        <fullName evidence="4">RNA helicase</fullName>
        <ecNumber evidence="4">3.6.4.13</ecNumber>
    </recommendedName>
</protein>
<evidence type="ECO:0000256" key="5">
    <source>
        <dbReference type="ARBA" id="ARBA00022517"/>
    </source>
</evidence>
<dbReference type="PANTHER" id="PTHR47959:SF8">
    <property type="entry name" value="RNA HELICASE"/>
    <property type="match status" value="1"/>
</dbReference>
<feature type="compositionally biased region" description="Low complexity" evidence="14">
    <location>
        <begin position="7"/>
        <end position="21"/>
    </location>
</feature>
<evidence type="ECO:0000256" key="4">
    <source>
        <dbReference type="ARBA" id="ARBA00012552"/>
    </source>
</evidence>
<evidence type="ECO:0000259" key="15">
    <source>
        <dbReference type="PROSITE" id="PS51192"/>
    </source>
</evidence>
<evidence type="ECO:0000256" key="12">
    <source>
        <dbReference type="ARBA" id="ARBA00047984"/>
    </source>
</evidence>
<keyword evidence="19" id="KW-1185">Reference proteome</keyword>
<evidence type="ECO:0000256" key="9">
    <source>
        <dbReference type="ARBA" id="ARBA00022840"/>
    </source>
</evidence>
<keyword evidence="11" id="KW-0539">Nucleus</keyword>
<dbReference type="Pfam" id="PF08147">
    <property type="entry name" value="DBP10CT"/>
    <property type="match status" value="1"/>
</dbReference>
<evidence type="ECO:0000256" key="8">
    <source>
        <dbReference type="ARBA" id="ARBA00022806"/>
    </source>
</evidence>
<name>A0AA38HAD1_9TREE</name>
<dbReference type="InterPro" id="IPR012541">
    <property type="entry name" value="DBP10_C"/>
</dbReference>
<dbReference type="PANTHER" id="PTHR47959">
    <property type="entry name" value="ATP-DEPENDENT RNA HELICASE RHLE-RELATED"/>
    <property type="match status" value="1"/>
</dbReference>
<evidence type="ECO:0000256" key="10">
    <source>
        <dbReference type="ARBA" id="ARBA00022884"/>
    </source>
</evidence>
<reference evidence="18" key="1">
    <citation type="journal article" date="2022" name="G3 (Bethesda)">
        <title>High quality genome of the basidiomycete yeast Dioszegia hungarica PDD-24b-2 isolated from cloud water.</title>
        <authorList>
            <person name="Jarrige D."/>
            <person name="Haridas S."/>
            <person name="Bleykasten-Grosshans C."/>
            <person name="Joly M."/>
            <person name="Nadalig T."/>
            <person name="Sancelme M."/>
            <person name="Vuilleumier S."/>
            <person name="Grigoriev I.V."/>
            <person name="Amato P."/>
            <person name="Bringel F."/>
        </authorList>
    </citation>
    <scope>NUCLEOTIDE SEQUENCE</scope>
    <source>
        <strain evidence="18">PDD-24b-2</strain>
    </source>
</reference>
<accession>A0AA38HAD1</accession>
<dbReference type="CDD" id="cd18787">
    <property type="entry name" value="SF2_C_DEAD"/>
    <property type="match status" value="1"/>
</dbReference>
<dbReference type="InterPro" id="IPR014001">
    <property type="entry name" value="Helicase_ATP-bd"/>
</dbReference>
<dbReference type="InterPro" id="IPR014014">
    <property type="entry name" value="RNA_helicase_DEAD_Q_motif"/>
</dbReference>
<evidence type="ECO:0000256" key="7">
    <source>
        <dbReference type="ARBA" id="ARBA00022801"/>
    </source>
</evidence>
<sequence length="700" mass="76938">MDGAVEAATASSSKSKSGKGTWQALGVDPIIAKALTQRGFKIPTPIQRASIPLLIGSPPRDVLGMARTGSGKTFAYIIPLLQRLISPDAATSRALILIPTRELALQVMTAGKDLSRGVKRRGEAAGKPLRWGLVMGGDALDKQFELMESKPDILITTPGRLLHLLVEMNADLRDVGTVVYDEADRLFEMGFQVQLHEILSRLPTSRQSMLFSATLPTSVAEFARAGLSNPAMVRLDAEYRINPDLTTYMLRVNESEKDASLLSLLATSIKVPFGIPCEGQPQAIVFVATKHHVEYVAALLEAAQYQVAYVYGNLDQTARQSQLRDFRDRRSSILVVTDVAARGLDVPMVDHVINYDFPANSRVFVHRTGRTARGGRQGTSWSLVEKGDLPYYCDLNAFLRTADQETVLHAMSRQQVADMAEHIASSLDHTSGLTDLRAVMLRGEAMYRRSRSKASASGYKAARSIPHELVEFDAREEPLSSVESKRQDLISSLSSFRPGTPAVPATAAAHRRTLQPKPIRSAPPPPVSDEAAAGSSTLPPLPVTDRARYRDSTFYMQEAQPIVDGEKEYSLASAGFGEQNGGALPDDDQLRHRTQKASQLRWDRKQKNFTQGDGKAEQGKMIKTESGTLLPATYNSGKYRQWKAKSRHVGPDVKEGKGERNVRGKQPDAGNHGLLSSAMVHKRRAQQQKRQNQNVKTSRR</sequence>
<dbReference type="Gene3D" id="3.40.50.300">
    <property type="entry name" value="P-loop containing nucleotide triphosphate hydrolases"/>
    <property type="match status" value="2"/>
</dbReference>
<dbReference type="RefSeq" id="XP_052945278.1">
    <property type="nucleotide sequence ID" value="XM_053092820.1"/>
</dbReference>
<keyword evidence="9" id="KW-0067">ATP-binding</keyword>
<keyword evidence="8 18" id="KW-0347">Helicase</keyword>
<feature type="domain" description="Helicase C-terminal" evidence="16">
    <location>
        <begin position="269"/>
        <end position="414"/>
    </location>
</feature>
<evidence type="ECO:0000259" key="16">
    <source>
        <dbReference type="PROSITE" id="PS51194"/>
    </source>
</evidence>
<dbReference type="Pfam" id="PF00271">
    <property type="entry name" value="Helicase_C"/>
    <property type="match status" value="1"/>
</dbReference>
<dbReference type="Proteomes" id="UP001164286">
    <property type="component" value="Unassembled WGS sequence"/>
</dbReference>
<dbReference type="PROSITE" id="PS51192">
    <property type="entry name" value="HELICASE_ATP_BIND_1"/>
    <property type="match status" value="1"/>
</dbReference>
<dbReference type="InterPro" id="IPR027417">
    <property type="entry name" value="P-loop_NTPase"/>
</dbReference>
<evidence type="ECO:0000256" key="3">
    <source>
        <dbReference type="ARBA" id="ARBA00010379"/>
    </source>
</evidence>
<dbReference type="SMART" id="SM01123">
    <property type="entry name" value="DBP10CT"/>
    <property type="match status" value="1"/>
</dbReference>
<comment type="subcellular location">
    <subcellularLocation>
        <location evidence="2">Nucleus</location>
    </subcellularLocation>
</comment>
<evidence type="ECO:0000256" key="13">
    <source>
        <dbReference type="PROSITE-ProRule" id="PRU00552"/>
    </source>
</evidence>
<comment type="function">
    <text evidence="1">ATP-binding RNA helicase involved in the biogenesis of 60S ribosomal subunits and is required for the normal formation of 25S and 5.8S rRNAs.</text>
</comment>
<dbReference type="GO" id="GO:0005524">
    <property type="term" value="F:ATP binding"/>
    <property type="evidence" value="ECO:0007669"/>
    <property type="project" value="UniProtKB-KW"/>
</dbReference>
<dbReference type="GO" id="GO:0005634">
    <property type="term" value="C:nucleus"/>
    <property type="evidence" value="ECO:0007669"/>
    <property type="project" value="UniProtKB-SubCell"/>
</dbReference>
<feature type="compositionally biased region" description="Low complexity" evidence="14">
    <location>
        <begin position="497"/>
        <end position="508"/>
    </location>
</feature>
<dbReference type="InterPro" id="IPR050079">
    <property type="entry name" value="DEAD_box_RNA_helicase"/>
</dbReference>
<dbReference type="GO" id="GO:0010467">
    <property type="term" value="P:gene expression"/>
    <property type="evidence" value="ECO:0007669"/>
    <property type="project" value="UniProtKB-ARBA"/>
</dbReference>
<comment type="similarity">
    <text evidence="3">Belongs to the DEAD box helicase family. DDX54/DBP10 subfamily.</text>
</comment>
<dbReference type="GO" id="GO:0003724">
    <property type="term" value="F:RNA helicase activity"/>
    <property type="evidence" value="ECO:0007669"/>
    <property type="project" value="UniProtKB-EC"/>
</dbReference>
<dbReference type="GeneID" id="77732025"/>
<keyword evidence="7" id="KW-0378">Hydrolase</keyword>
<organism evidence="18 19">
    <name type="scientific">Dioszegia hungarica</name>
    <dbReference type="NCBI Taxonomy" id="4972"/>
    <lineage>
        <taxon>Eukaryota</taxon>
        <taxon>Fungi</taxon>
        <taxon>Dikarya</taxon>
        <taxon>Basidiomycota</taxon>
        <taxon>Agaricomycotina</taxon>
        <taxon>Tremellomycetes</taxon>
        <taxon>Tremellales</taxon>
        <taxon>Bulleribasidiaceae</taxon>
        <taxon>Dioszegia</taxon>
    </lineage>
</organism>
<keyword evidence="6" id="KW-0547">Nucleotide-binding</keyword>
<dbReference type="InterPro" id="IPR011545">
    <property type="entry name" value="DEAD/DEAH_box_helicase_dom"/>
</dbReference>
<feature type="region of interest" description="Disordered" evidence="14">
    <location>
        <begin position="1"/>
        <end position="21"/>
    </location>
</feature>
<feature type="compositionally biased region" description="Basic and acidic residues" evidence="14">
    <location>
        <begin position="649"/>
        <end position="666"/>
    </location>
</feature>
<dbReference type="InterPro" id="IPR001650">
    <property type="entry name" value="Helicase_C-like"/>
</dbReference>
<evidence type="ECO:0000256" key="2">
    <source>
        <dbReference type="ARBA" id="ARBA00004123"/>
    </source>
</evidence>
<feature type="region of interest" description="Disordered" evidence="14">
    <location>
        <begin position="579"/>
        <end position="618"/>
    </location>
</feature>
<dbReference type="AlphaFoldDB" id="A0AA38HAD1"/>
<dbReference type="EMBL" id="JAKWFO010000005">
    <property type="protein sequence ID" value="KAI9635501.1"/>
    <property type="molecule type" value="Genomic_DNA"/>
</dbReference>
<feature type="domain" description="DEAD-box RNA helicase Q" evidence="17">
    <location>
        <begin position="20"/>
        <end position="48"/>
    </location>
</feature>
<dbReference type="SMART" id="SM00490">
    <property type="entry name" value="HELICc"/>
    <property type="match status" value="1"/>
</dbReference>
<evidence type="ECO:0000256" key="14">
    <source>
        <dbReference type="SAM" id="MobiDB-lite"/>
    </source>
</evidence>
<evidence type="ECO:0000256" key="6">
    <source>
        <dbReference type="ARBA" id="ARBA00022741"/>
    </source>
</evidence>
<feature type="short sequence motif" description="Q motif" evidence="13">
    <location>
        <begin position="20"/>
        <end position="48"/>
    </location>
</feature>
<comment type="catalytic activity">
    <reaction evidence="12">
        <text>ATP + H2O = ADP + phosphate + H(+)</text>
        <dbReference type="Rhea" id="RHEA:13065"/>
        <dbReference type="ChEBI" id="CHEBI:15377"/>
        <dbReference type="ChEBI" id="CHEBI:15378"/>
        <dbReference type="ChEBI" id="CHEBI:30616"/>
        <dbReference type="ChEBI" id="CHEBI:43474"/>
        <dbReference type="ChEBI" id="CHEBI:456216"/>
        <dbReference type="EC" id="3.6.4.13"/>
    </reaction>
</comment>
<dbReference type="GO" id="GO:0016787">
    <property type="term" value="F:hydrolase activity"/>
    <property type="evidence" value="ECO:0007669"/>
    <property type="project" value="UniProtKB-KW"/>
</dbReference>
<keyword evidence="5" id="KW-0690">Ribosome biogenesis</keyword>
<evidence type="ECO:0000259" key="17">
    <source>
        <dbReference type="PROSITE" id="PS51195"/>
    </source>
</evidence>
<feature type="region of interest" description="Disordered" evidence="14">
    <location>
        <begin position="641"/>
        <end position="700"/>
    </location>
</feature>
<dbReference type="GO" id="GO:0005829">
    <property type="term" value="C:cytosol"/>
    <property type="evidence" value="ECO:0007669"/>
    <property type="project" value="TreeGrafter"/>
</dbReference>
<dbReference type="SUPFAM" id="SSF52540">
    <property type="entry name" value="P-loop containing nucleoside triphosphate hydrolases"/>
    <property type="match status" value="1"/>
</dbReference>
<keyword evidence="10" id="KW-0694">RNA-binding</keyword>
<gene>
    <name evidence="18" type="ORF">MKK02DRAFT_44191</name>
</gene>
<feature type="region of interest" description="Disordered" evidence="14">
    <location>
        <begin position="492"/>
        <end position="544"/>
    </location>
</feature>